<reference evidence="2" key="2">
    <citation type="journal article" date="2018" name="Nat. Commun.">
        <title>Tailed giant Tupanvirus possesses the most complete translational apparatus of the known virosphere.</title>
        <authorList>
            <person name="Abrahao J."/>
            <person name="Silva L."/>
            <person name="Silva L.S."/>
            <person name="Khalil J.Y.B."/>
            <person name="Rodrigues R."/>
            <person name="Arantes T."/>
            <person name="Assis F."/>
            <person name="Boratto P."/>
            <person name="Andrade M."/>
            <person name="Kroon E.G."/>
            <person name="Ribeiro B."/>
            <person name="Bergier I."/>
            <person name="Seligmann H."/>
            <person name="Ghigo E."/>
            <person name="Colson P."/>
            <person name="Levasseur A."/>
            <person name="Kroemer G."/>
            <person name="Raoult D."/>
            <person name="La Scola B."/>
        </authorList>
    </citation>
    <scope>NUCLEOTIDE SEQUENCE [LARGE SCALE GENOMIC DNA]</scope>
    <source>
        <strain evidence="2">Soda lake</strain>
    </source>
</reference>
<organism evidence="2">
    <name type="scientific">Tupanvirus soda lake</name>
    <dbReference type="NCBI Taxonomy" id="2126985"/>
    <lineage>
        <taxon>Viruses</taxon>
        <taxon>Varidnaviria</taxon>
        <taxon>Bamfordvirae</taxon>
        <taxon>Nucleocytoviricota</taxon>
        <taxon>Megaviricetes</taxon>
        <taxon>Imitervirales</taxon>
        <taxon>Mimiviridae</taxon>
        <taxon>Megamimivirinae</taxon>
        <taxon>Tupanvirus</taxon>
        <taxon>Tupanvirus salinum</taxon>
    </lineage>
</organism>
<reference evidence="2" key="1">
    <citation type="submission" date="2017-01" db="EMBL/GenBank/DDBJ databases">
        <authorList>
            <person name="Assis F.L."/>
            <person name="Abrahao J.S."/>
            <person name="Silva L."/>
            <person name="Khalil J.B."/>
            <person name="Rodrigues R."/>
            <person name="Silva L.S."/>
            <person name="Arantes T."/>
            <person name="Boratto P."/>
            <person name="Andrade M."/>
            <person name="Kroon E.G."/>
            <person name="Ribeiro B."/>
            <person name="Bergier I."/>
            <person name="Seligmann H."/>
            <person name="Ghigo E."/>
            <person name="Colson P."/>
            <person name="Levasseur A."/>
            <person name="Raoult D."/>
            <person name="Scola B.L."/>
        </authorList>
    </citation>
    <scope>NUCLEOTIDE SEQUENCE</scope>
    <source>
        <strain evidence="2">Soda lake</strain>
    </source>
</reference>
<evidence type="ECO:0000313" key="2">
    <source>
        <dbReference type="EMBL" id="QKU35409.1"/>
    </source>
</evidence>
<dbReference type="RefSeq" id="YP_010782073.1">
    <property type="nucleotide sequence ID" value="NC_075039.1"/>
</dbReference>
<dbReference type="GeneID" id="80518837"/>
<evidence type="ECO:0000256" key="1">
    <source>
        <dbReference type="SAM" id="MobiDB-lite"/>
    </source>
</evidence>
<accession>A0A6N1NLJ7</accession>
<feature type="region of interest" description="Disordered" evidence="1">
    <location>
        <begin position="149"/>
        <end position="195"/>
    </location>
</feature>
<sequence length="240" mass="26857">MAGRFTRKMYDGCAVQQDLKQSTDPLELVLDVNKYVHCNNICKPSAQYPPNAALLVDVESSLWGIDKLASRCDSAKHPFCGPNGCLLTKDPRVAPHITPYACERGHSGENAVVTTNMQMPKHPGFRVPNPNICESQGNGYYVDQNRVQQRRAPQMQPPQMQPPQIRPPQMQPPQALAPQIKAPQRQPPQINQRSPQAPMLAPLRNQQVQLPIQPARNQQVLVPQQPVSKAPQYVVTWSNR</sequence>
<proteinExistence type="predicted"/>
<protein>
    <submittedName>
        <fullName evidence="2">Uncharacterized protein</fullName>
    </submittedName>
</protein>
<name>A0A6N1NLJ7_9VIRU</name>
<dbReference type="EMBL" id="KY523104">
    <property type="protein sequence ID" value="QKU35409.1"/>
    <property type="molecule type" value="Genomic_DNA"/>
</dbReference>
<dbReference type="KEGG" id="vg:80518837"/>
<feature type="compositionally biased region" description="Pro residues" evidence="1">
    <location>
        <begin position="155"/>
        <end position="171"/>
    </location>
</feature>